<dbReference type="Gene3D" id="3.10.450.50">
    <property type="match status" value="1"/>
</dbReference>
<dbReference type="RefSeq" id="WP_378251954.1">
    <property type="nucleotide sequence ID" value="NZ_JBHSIT010000001.1"/>
</dbReference>
<sequence length="183" mass="20774">MPAFPRAELDEMVEHWLEANRRCEAAGDWRPLADLYTEDATYGWNIGPDQDFMAVGRDEIRDLALGSEMGGLDGWTYPYQAILVDERRGEVVGFWKQVADARRPDGTPYEVAGIGGSWFRYAGNLRWSWQRDWFDLGNVTSVFVEMMKAGALSDGMKRRLDRAASGEPVPGYYARGELPVPMW</sequence>
<evidence type="ECO:0000313" key="1">
    <source>
        <dbReference type="EMBL" id="MFC4906239.1"/>
    </source>
</evidence>
<comment type="caution">
    <text evidence="1">The sequence shown here is derived from an EMBL/GenBank/DDBJ whole genome shotgun (WGS) entry which is preliminary data.</text>
</comment>
<evidence type="ECO:0008006" key="3">
    <source>
        <dbReference type="Google" id="ProtNLM"/>
    </source>
</evidence>
<evidence type="ECO:0000313" key="2">
    <source>
        <dbReference type="Proteomes" id="UP001595872"/>
    </source>
</evidence>
<keyword evidence="2" id="KW-1185">Reference proteome</keyword>
<dbReference type="InterPro" id="IPR032710">
    <property type="entry name" value="NTF2-like_dom_sf"/>
</dbReference>
<protein>
    <recommendedName>
        <fullName evidence="3">Nuclear transport factor 2 family protein</fullName>
    </recommendedName>
</protein>
<dbReference type="Proteomes" id="UP001595872">
    <property type="component" value="Unassembled WGS sequence"/>
</dbReference>
<dbReference type="SUPFAM" id="SSF54427">
    <property type="entry name" value="NTF2-like"/>
    <property type="match status" value="1"/>
</dbReference>
<accession>A0ABV9TRJ7</accession>
<proteinExistence type="predicted"/>
<gene>
    <name evidence="1" type="ORF">ACFPCY_02825</name>
</gene>
<name>A0ABV9TRJ7_9ACTN</name>
<organism evidence="1 2">
    <name type="scientific">Actinomadura gamaensis</name>
    <dbReference type="NCBI Taxonomy" id="1763541"/>
    <lineage>
        <taxon>Bacteria</taxon>
        <taxon>Bacillati</taxon>
        <taxon>Actinomycetota</taxon>
        <taxon>Actinomycetes</taxon>
        <taxon>Streptosporangiales</taxon>
        <taxon>Thermomonosporaceae</taxon>
        <taxon>Actinomadura</taxon>
    </lineage>
</organism>
<dbReference type="EMBL" id="JBHSIT010000001">
    <property type="protein sequence ID" value="MFC4906239.1"/>
    <property type="molecule type" value="Genomic_DNA"/>
</dbReference>
<reference evidence="2" key="1">
    <citation type="journal article" date="2019" name="Int. J. Syst. Evol. Microbiol.">
        <title>The Global Catalogue of Microorganisms (GCM) 10K type strain sequencing project: providing services to taxonomists for standard genome sequencing and annotation.</title>
        <authorList>
            <consortium name="The Broad Institute Genomics Platform"/>
            <consortium name="The Broad Institute Genome Sequencing Center for Infectious Disease"/>
            <person name="Wu L."/>
            <person name="Ma J."/>
        </authorList>
    </citation>
    <scope>NUCLEOTIDE SEQUENCE [LARGE SCALE GENOMIC DNA]</scope>
    <source>
        <strain evidence="2">KLKA75</strain>
    </source>
</reference>